<dbReference type="GO" id="GO:0009523">
    <property type="term" value="C:photosystem II"/>
    <property type="evidence" value="ECO:0007669"/>
    <property type="project" value="UniProtKB-KW"/>
</dbReference>
<accession>A0A803PPN4</accession>
<dbReference type="SUPFAM" id="SSF161077">
    <property type="entry name" value="Photosystem II antenna protein-like"/>
    <property type="match status" value="1"/>
</dbReference>
<dbReference type="InterPro" id="IPR000932">
    <property type="entry name" value="PS_antenna-like"/>
</dbReference>
<evidence type="ECO:0000256" key="2">
    <source>
        <dbReference type="ARBA" id="ARBA00022494"/>
    </source>
</evidence>
<evidence type="ECO:0000256" key="6">
    <source>
        <dbReference type="ARBA" id="ARBA00022989"/>
    </source>
</evidence>
<feature type="transmembrane region" description="Helical" evidence="10">
    <location>
        <begin position="12"/>
        <end position="37"/>
    </location>
</feature>
<dbReference type="Gramene" id="evm.model.05.247">
    <property type="protein sequence ID" value="cds.evm.model.05.247"/>
    <property type="gene ID" value="evm.TU.05.247"/>
</dbReference>
<keyword evidence="12" id="KW-1185">Reference proteome</keyword>
<evidence type="ECO:0000256" key="4">
    <source>
        <dbReference type="ARBA" id="ARBA00022640"/>
    </source>
</evidence>
<proteinExistence type="predicted"/>
<dbReference type="AlphaFoldDB" id="A0A803PPN4"/>
<evidence type="ECO:0000256" key="10">
    <source>
        <dbReference type="SAM" id="Phobius"/>
    </source>
</evidence>
<evidence type="ECO:0000256" key="3">
    <source>
        <dbReference type="ARBA" id="ARBA00022531"/>
    </source>
</evidence>
<keyword evidence="6 10" id="KW-1133">Transmembrane helix</keyword>
<name>A0A803PPN4_CANSA</name>
<evidence type="ECO:0000256" key="8">
    <source>
        <dbReference type="ARBA" id="ARBA00023136"/>
    </source>
</evidence>
<keyword evidence="2" id="KW-0148">Chlorophyll</keyword>
<dbReference type="GO" id="GO:0009767">
    <property type="term" value="P:photosynthetic electron transport chain"/>
    <property type="evidence" value="ECO:0007669"/>
    <property type="project" value="InterPro"/>
</dbReference>
<keyword evidence="4" id="KW-0934">Plastid</keyword>
<keyword evidence="3" id="KW-0602">Photosynthesis</keyword>
<sequence length="103" mass="11049">MSIVASRRSMDHVSVLIWLIILSDQLLIITLSFPVIVPLPKAGLYGPGIWVSDPYGLTGRVQAINPARGVEGFDPFVPEGITSHHIAAGTLGTHQSRCKSESS</sequence>
<keyword evidence="5 10" id="KW-0812">Transmembrane</keyword>
<evidence type="ECO:0000256" key="5">
    <source>
        <dbReference type="ARBA" id="ARBA00022692"/>
    </source>
</evidence>
<dbReference type="InterPro" id="IPR036001">
    <property type="entry name" value="PS_II_antenna-like_sf"/>
</dbReference>
<organism evidence="11 12">
    <name type="scientific">Cannabis sativa</name>
    <name type="common">Hemp</name>
    <name type="synonym">Marijuana</name>
    <dbReference type="NCBI Taxonomy" id="3483"/>
    <lineage>
        <taxon>Eukaryota</taxon>
        <taxon>Viridiplantae</taxon>
        <taxon>Streptophyta</taxon>
        <taxon>Embryophyta</taxon>
        <taxon>Tracheophyta</taxon>
        <taxon>Spermatophyta</taxon>
        <taxon>Magnoliopsida</taxon>
        <taxon>eudicotyledons</taxon>
        <taxon>Gunneridae</taxon>
        <taxon>Pentapetalae</taxon>
        <taxon>rosids</taxon>
        <taxon>fabids</taxon>
        <taxon>Rosales</taxon>
        <taxon>Cannabaceae</taxon>
        <taxon>Cannabis</taxon>
    </lineage>
</organism>
<reference evidence="11" key="1">
    <citation type="submission" date="2018-11" db="EMBL/GenBank/DDBJ databases">
        <authorList>
            <person name="Grassa J C."/>
        </authorList>
    </citation>
    <scope>NUCLEOTIDE SEQUENCE [LARGE SCALE GENOMIC DNA]</scope>
</reference>
<evidence type="ECO:0000313" key="11">
    <source>
        <dbReference type="EnsemblPlants" id="cds.evm.model.05.247"/>
    </source>
</evidence>
<dbReference type="GO" id="GO:0016168">
    <property type="term" value="F:chlorophyll binding"/>
    <property type="evidence" value="ECO:0007669"/>
    <property type="project" value="UniProtKB-KW"/>
</dbReference>
<evidence type="ECO:0000256" key="7">
    <source>
        <dbReference type="ARBA" id="ARBA00022991"/>
    </source>
</evidence>
<keyword evidence="9" id="KW-0604">Photosystem II</keyword>
<dbReference type="Proteomes" id="UP000596661">
    <property type="component" value="Chromosome 5"/>
</dbReference>
<reference evidence="11" key="2">
    <citation type="submission" date="2021-03" db="UniProtKB">
        <authorList>
            <consortium name="EnsemblPlants"/>
        </authorList>
    </citation>
    <scope>IDENTIFICATION</scope>
</reference>
<keyword evidence="7" id="KW-0157">Chromophore</keyword>
<dbReference type="Pfam" id="PF00421">
    <property type="entry name" value="PSII"/>
    <property type="match status" value="1"/>
</dbReference>
<evidence type="ECO:0000313" key="12">
    <source>
        <dbReference type="Proteomes" id="UP000596661"/>
    </source>
</evidence>
<evidence type="ECO:0000256" key="9">
    <source>
        <dbReference type="ARBA" id="ARBA00023276"/>
    </source>
</evidence>
<evidence type="ECO:0000256" key="1">
    <source>
        <dbReference type="ARBA" id="ARBA00004141"/>
    </source>
</evidence>
<protein>
    <submittedName>
        <fullName evidence="11">Uncharacterized protein</fullName>
    </submittedName>
</protein>
<dbReference type="EMBL" id="UZAU01000409">
    <property type="status" value="NOT_ANNOTATED_CDS"/>
    <property type="molecule type" value="Genomic_DNA"/>
</dbReference>
<keyword evidence="8 10" id="KW-0472">Membrane</keyword>
<comment type="subcellular location">
    <subcellularLocation>
        <location evidence="1">Membrane</location>
        <topology evidence="1">Multi-pass membrane protein</topology>
    </subcellularLocation>
</comment>
<dbReference type="EnsemblPlants" id="evm.model.05.247">
    <property type="protein sequence ID" value="cds.evm.model.05.247"/>
    <property type="gene ID" value="evm.TU.05.247"/>
</dbReference>